<gene>
    <name evidence="2" type="ORF">GQ55_7G064100</name>
</gene>
<dbReference type="EMBL" id="CM009755">
    <property type="protein sequence ID" value="PUZ46341.1"/>
    <property type="molecule type" value="Genomic_DNA"/>
</dbReference>
<evidence type="ECO:0000313" key="3">
    <source>
        <dbReference type="Proteomes" id="UP000244336"/>
    </source>
</evidence>
<dbReference type="AlphaFoldDB" id="A0A2T7CSR1"/>
<feature type="region of interest" description="Disordered" evidence="1">
    <location>
        <begin position="28"/>
        <end position="48"/>
    </location>
</feature>
<accession>A0A2T7CSR1</accession>
<name>A0A2T7CSR1_9POAL</name>
<proteinExistence type="predicted"/>
<sequence>MGGTTTRYRRGAREPLPRAGLCDGAVCEGQRTPAPPSPDCVASLPPTSGPALRRRCLRSLLSCMDWSRDEAVASAERPPVSVAPSLLPLREGRAPSPPARSAPLYAPPTGAQVPSPTSVARHPRLLASFMRPRSP</sequence>
<organism evidence="2 3">
    <name type="scientific">Panicum hallii var. hallii</name>
    <dbReference type="NCBI Taxonomy" id="1504633"/>
    <lineage>
        <taxon>Eukaryota</taxon>
        <taxon>Viridiplantae</taxon>
        <taxon>Streptophyta</taxon>
        <taxon>Embryophyta</taxon>
        <taxon>Tracheophyta</taxon>
        <taxon>Spermatophyta</taxon>
        <taxon>Magnoliopsida</taxon>
        <taxon>Liliopsida</taxon>
        <taxon>Poales</taxon>
        <taxon>Poaceae</taxon>
        <taxon>PACMAD clade</taxon>
        <taxon>Panicoideae</taxon>
        <taxon>Panicodae</taxon>
        <taxon>Paniceae</taxon>
        <taxon>Panicinae</taxon>
        <taxon>Panicum</taxon>
        <taxon>Panicum sect. Panicum</taxon>
    </lineage>
</organism>
<feature type="compositionally biased region" description="Low complexity" evidence="1">
    <location>
        <begin position="78"/>
        <end position="89"/>
    </location>
</feature>
<evidence type="ECO:0000313" key="2">
    <source>
        <dbReference type="EMBL" id="PUZ46341.1"/>
    </source>
</evidence>
<dbReference type="Proteomes" id="UP000244336">
    <property type="component" value="Chromosome 7"/>
</dbReference>
<feature type="region of interest" description="Disordered" evidence="1">
    <location>
        <begin position="72"/>
        <end position="135"/>
    </location>
</feature>
<feature type="region of interest" description="Disordered" evidence="1">
    <location>
        <begin position="1"/>
        <end position="20"/>
    </location>
</feature>
<protein>
    <submittedName>
        <fullName evidence="2">Uncharacterized protein</fullName>
    </submittedName>
</protein>
<reference evidence="2 3" key="1">
    <citation type="submission" date="2018-04" db="EMBL/GenBank/DDBJ databases">
        <title>WGS assembly of Panicum hallii var. hallii HAL2.</title>
        <authorList>
            <person name="Lovell J."/>
            <person name="Jenkins J."/>
            <person name="Lowry D."/>
            <person name="Mamidi S."/>
            <person name="Sreedasyam A."/>
            <person name="Weng X."/>
            <person name="Barry K."/>
            <person name="Bonette J."/>
            <person name="Campitelli B."/>
            <person name="Daum C."/>
            <person name="Gordon S."/>
            <person name="Gould B."/>
            <person name="Lipzen A."/>
            <person name="MacQueen A."/>
            <person name="Palacio-Mejia J."/>
            <person name="Plott C."/>
            <person name="Shakirov E."/>
            <person name="Shu S."/>
            <person name="Yoshinaga Y."/>
            <person name="Zane M."/>
            <person name="Rokhsar D."/>
            <person name="Grimwood J."/>
            <person name="Schmutz J."/>
            <person name="Juenger T."/>
        </authorList>
    </citation>
    <scope>NUCLEOTIDE SEQUENCE [LARGE SCALE GENOMIC DNA]</scope>
    <source>
        <strain evidence="3">cv. HAL2</strain>
    </source>
</reference>
<dbReference type="Gramene" id="PUZ46341">
    <property type="protein sequence ID" value="PUZ46341"/>
    <property type="gene ID" value="GQ55_7G064100"/>
</dbReference>
<evidence type="ECO:0000256" key="1">
    <source>
        <dbReference type="SAM" id="MobiDB-lite"/>
    </source>
</evidence>
<keyword evidence="3" id="KW-1185">Reference proteome</keyword>